<evidence type="ECO:0000313" key="1">
    <source>
        <dbReference type="EMBL" id="SDF37285.1"/>
    </source>
</evidence>
<dbReference type="SUPFAM" id="SSF46785">
    <property type="entry name" value="Winged helix' DNA-binding domain"/>
    <property type="match status" value="1"/>
</dbReference>
<dbReference type="InterPro" id="IPR036388">
    <property type="entry name" value="WH-like_DNA-bd_sf"/>
</dbReference>
<dbReference type="RefSeq" id="WP_241374280.1">
    <property type="nucleotide sequence ID" value="NZ_FNBC01000046.1"/>
</dbReference>
<dbReference type="AlphaFoldDB" id="A0A1G7KJG4"/>
<proteinExistence type="predicted"/>
<accession>A0A1G7KJG4</accession>
<name>A0A1G7KJG4_9DEIN</name>
<evidence type="ECO:0000313" key="2">
    <source>
        <dbReference type="Proteomes" id="UP000199446"/>
    </source>
</evidence>
<keyword evidence="2" id="KW-1185">Reference proteome</keyword>
<organism evidence="1 2">
    <name type="scientific">Thermus arciformis</name>
    <dbReference type="NCBI Taxonomy" id="482827"/>
    <lineage>
        <taxon>Bacteria</taxon>
        <taxon>Thermotogati</taxon>
        <taxon>Deinococcota</taxon>
        <taxon>Deinococci</taxon>
        <taxon>Thermales</taxon>
        <taxon>Thermaceae</taxon>
        <taxon>Thermus</taxon>
    </lineage>
</organism>
<dbReference type="Proteomes" id="UP000199446">
    <property type="component" value="Unassembled WGS sequence"/>
</dbReference>
<gene>
    <name evidence="1" type="ORF">SAMN04488243_14615</name>
</gene>
<protein>
    <submittedName>
        <fullName evidence="1">Uncharacterized protein</fullName>
    </submittedName>
</protein>
<sequence length="213" mass="24275">MATVGERVVRLLRLHPEGMTDGELARALGKRRPHINRVCLGLAKKGLLERRVVGGILRNFLVDPPPSLFEPSPSDEHPWTWEGHVQERVARFLEERGWEIQRKADTAKKEPGQDLVARFPGTPRLLWVTVKGYPQGTSRTSPATQARHWFKQAIFDILDWRGRDQAVALAVALPEKEVYRKLADRVRYLQPMLRFSFLWVREDGGVEVDGGLG</sequence>
<dbReference type="Gene3D" id="1.10.10.10">
    <property type="entry name" value="Winged helix-like DNA-binding domain superfamily/Winged helix DNA-binding domain"/>
    <property type="match status" value="1"/>
</dbReference>
<dbReference type="EMBL" id="FNBC01000046">
    <property type="protein sequence ID" value="SDF37285.1"/>
    <property type="molecule type" value="Genomic_DNA"/>
</dbReference>
<reference evidence="2" key="1">
    <citation type="submission" date="2016-10" db="EMBL/GenBank/DDBJ databases">
        <authorList>
            <person name="Varghese N."/>
            <person name="Submissions S."/>
        </authorList>
    </citation>
    <scope>NUCLEOTIDE SEQUENCE [LARGE SCALE GENOMIC DNA]</scope>
    <source>
        <strain evidence="2">CGMCC 1.6992</strain>
    </source>
</reference>
<dbReference type="InterPro" id="IPR036390">
    <property type="entry name" value="WH_DNA-bd_sf"/>
</dbReference>